<evidence type="ECO:0000256" key="1">
    <source>
        <dbReference type="ARBA" id="ARBA00004141"/>
    </source>
</evidence>
<organism evidence="7 8">
    <name type="scientific">Methanococcus maripaludis (strain C5 / ATCC BAA-1333)</name>
    <dbReference type="NCBI Taxonomy" id="402880"/>
    <lineage>
        <taxon>Archaea</taxon>
        <taxon>Methanobacteriati</taxon>
        <taxon>Methanobacteriota</taxon>
        <taxon>Methanomada group</taxon>
        <taxon>Methanococci</taxon>
        <taxon>Methanococcales</taxon>
        <taxon>Methanococcaceae</taxon>
        <taxon>Methanococcus</taxon>
    </lineage>
</organism>
<keyword evidence="2 5" id="KW-0812">Transmembrane</keyword>
<gene>
    <name evidence="7" type="ordered locus">MmarC5_1155</name>
</gene>
<feature type="transmembrane region" description="Helical" evidence="5">
    <location>
        <begin position="256"/>
        <end position="274"/>
    </location>
</feature>
<evidence type="ECO:0000256" key="5">
    <source>
        <dbReference type="SAM" id="Phobius"/>
    </source>
</evidence>
<dbReference type="EMBL" id="CP000609">
    <property type="protein sequence ID" value="ABO35454.1"/>
    <property type="molecule type" value="Genomic_DNA"/>
</dbReference>
<feature type="transmembrane region" description="Helical" evidence="5">
    <location>
        <begin position="102"/>
        <end position="121"/>
    </location>
</feature>
<evidence type="ECO:0000313" key="7">
    <source>
        <dbReference type="EMBL" id="ABO35454.1"/>
    </source>
</evidence>
<dbReference type="GO" id="GO:0005886">
    <property type="term" value="C:plasma membrane"/>
    <property type="evidence" value="ECO:0007669"/>
    <property type="project" value="TreeGrafter"/>
</dbReference>
<dbReference type="Proteomes" id="UP000000253">
    <property type="component" value="Chromosome"/>
</dbReference>
<name>A4FZ20_METM5</name>
<feature type="transmembrane region" description="Helical" evidence="5">
    <location>
        <begin position="6"/>
        <end position="24"/>
    </location>
</feature>
<dbReference type="PANTHER" id="PTHR10846">
    <property type="entry name" value="SODIUM/POTASSIUM/CALCIUM EXCHANGER"/>
    <property type="match status" value="1"/>
</dbReference>
<feature type="transmembrane region" description="Helical" evidence="5">
    <location>
        <begin position="164"/>
        <end position="185"/>
    </location>
</feature>
<dbReference type="InterPro" id="IPR004837">
    <property type="entry name" value="NaCa_Exmemb"/>
</dbReference>
<dbReference type="AlphaFoldDB" id="A4FZ20"/>
<dbReference type="GO" id="GO:0005262">
    <property type="term" value="F:calcium channel activity"/>
    <property type="evidence" value="ECO:0007669"/>
    <property type="project" value="TreeGrafter"/>
</dbReference>
<dbReference type="Gene3D" id="1.20.1420.30">
    <property type="entry name" value="NCX, central ion-binding region"/>
    <property type="match status" value="1"/>
</dbReference>
<evidence type="ECO:0000313" key="8">
    <source>
        <dbReference type="Proteomes" id="UP000000253"/>
    </source>
</evidence>
<reference evidence="7 8" key="1">
    <citation type="submission" date="2007-03" db="EMBL/GenBank/DDBJ databases">
        <title>Complete sequence of chromosome of Methanococcus maripaludis C5.</title>
        <authorList>
            <consortium name="US DOE Joint Genome Institute"/>
            <person name="Copeland A."/>
            <person name="Lucas S."/>
            <person name="Lapidus A."/>
            <person name="Barry K."/>
            <person name="Glavina del Rio T."/>
            <person name="Dalin E."/>
            <person name="Tice H."/>
            <person name="Pitluck S."/>
            <person name="Chertkov O."/>
            <person name="Brettin T."/>
            <person name="Bruce D."/>
            <person name="Han C."/>
            <person name="Detter J.C."/>
            <person name="Schmutz J."/>
            <person name="Larimer F."/>
            <person name="Land M."/>
            <person name="Hauser L."/>
            <person name="Kyrpides N."/>
            <person name="Mikhailova N."/>
            <person name="Sieprawska-Lupa M."/>
            <person name="Whitman W.B."/>
            <person name="Richardson P."/>
        </authorList>
    </citation>
    <scope>NUCLEOTIDE SEQUENCE [LARGE SCALE GENOMIC DNA]</scope>
    <source>
        <strain evidence="8">C5 / ATCC BAA-1333</strain>
    </source>
</reference>
<dbReference type="RefSeq" id="WP_011868907.1">
    <property type="nucleotide sequence ID" value="NC_009135.1"/>
</dbReference>
<feature type="transmembrane region" description="Helical" evidence="5">
    <location>
        <begin position="74"/>
        <end position="95"/>
    </location>
</feature>
<dbReference type="GeneID" id="4928448"/>
<evidence type="ECO:0000259" key="6">
    <source>
        <dbReference type="Pfam" id="PF01699"/>
    </source>
</evidence>
<feature type="transmembrane region" description="Helical" evidence="5">
    <location>
        <begin position="223"/>
        <end position="250"/>
    </location>
</feature>
<evidence type="ECO:0000256" key="3">
    <source>
        <dbReference type="ARBA" id="ARBA00022989"/>
    </source>
</evidence>
<dbReference type="DNASU" id="4928448"/>
<feature type="transmembrane region" description="Helical" evidence="5">
    <location>
        <begin position="127"/>
        <end position="144"/>
    </location>
</feature>
<dbReference type="GO" id="GO:0008273">
    <property type="term" value="F:calcium, potassium:sodium antiporter activity"/>
    <property type="evidence" value="ECO:0007669"/>
    <property type="project" value="TreeGrafter"/>
</dbReference>
<dbReference type="InterPro" id="IPR004481">
    <property type="entry name" value="K/Na/Ca-exchanger"/>
</dbReference>
<dbReference type="GO" id="GO:0006874">
    <property type="term" value="P:intracellular calcium ion homeostasis"/>
    <property type="evidence" value="ECO:0007669"/>
    <property type="project" value="TreeGrafter"/>
</dbReference>
<dbReference type="InterPro" id="IPR044880">
    <property type="entry name" value="NCX_ion-bd_dom_sf"/>
</dbReference>
<proteinExistence type="predicted"/>
<dbReference type="STRING" id="402880.MmarC5_1155"/>
<dbReference type="NCBIfam" id="TIGR00367">
    <property type="entry name" value="calcium/sodium antiporter"/>
    <property type="match status" value="1"/>
</dbReference>
<dbReference type="OrthoDB" id="142185at2157"/>
<evidence type="ECO:0000256" key="2">
    <source>
        <dbReference type="ARBA" id="ARBA00022692"/>
    </source>
</evidence>
<dbReference type="HOGENOM" id="CLU_007948_0_1_2"/>
<feature type="domain" description="Sodium/calcium exchanger membrane region" evidence="6">
    <location>
        <begin position="163"/>
        <end position="316"/>
    </location>
</feature>
<comment type="subcellular location">
    <subcellularLocation>
        <location evidence="1">Membrane</location>
        <topology evidence="1">Multi-pass membrane protein</topology>
    </subcellularLocation>
</comment>
<feature type="transmembrane region" description="Helical" evidence="5">
    <location>
        <begin position="191"/>
        <end position="211"/>
    </location>
</feature>
<keyword evidence="4 5" id="KW-0472">Membrane</keyword>
<dbReference type="Pfam" id="PF01699">
    <property type="entry name" value="Na_Ca_ex"/>
    <property type="match status" value="2"/>
</dbReference>
<dbReference type="PANTHER" id="PTHR10846:SF8">
    <property type="entry name" value="INNER MEMBRANE PROTEIN YRBG"/>
    <property type="match status" value="1"/>
</dbReference>
<dbReference type="KEGG" id="mmq:MmarC5_1155"/>
<feature type="transmembrane region" description="Helical" evidence="5">
    <location>
        <begin position="36"/>
        <end position="62"/>
    </location>
</feature>
<accession>A4FZ20</accession>
<feature type="domain" description="Sodium/calcium exchanger membrane region" evidence="6">
    <location>
        <begin position="6"/>
        <end position="144"/>
    </location>
</feature>
<feature type="transmembrane region" description="Helical" evidence="5">
    <location>
        <begin position="299"/>
        <end position="317"/>
    </location>
</feature>
<sequence length="320" mass="35072">MLEYFILYLIFGGILLIYGSEWFIAGSISIAKHLKISNFVIGATIVAFGTSLPEIVTSSYAALSGSPDLAVGNAVGSCIANIGIILGINLLLYPIIIKKREILKNGNIYLLATILLVILGYNGFSRFDGLILFLFMIIYVIYTIKTNESDSEEIISDITVKKALLFILIGLVGVILGSDLLIMGAKGIAEYFNILESIIGFSLVAFGNSLPELATSISAARRNLGIIVLGNVIGSNIANICIALSVSAMIVDIPKYNVELMVNTFMAFLLIFTLNREKIKKILNFKNVKMEYFSKMDEIDGIFYISTYLIFLAYLLGKTF</sequence>
<dbReference type="eggNOG" id="arCOG02881">
    <property type="taxonomic scope" value="Archaea"/>
</dbReference>
<keyword evidence="3 5" id="KW-1133">Transmembrane helix</keyword>
<evidence type="ECO:0000256" key="4">
    <source>
        <dbReference type="ARBA" id="ARBA00023136"/>
    </source>
</evidence>
<protein>
    <submittedName>
        <fullName evidence="7">Na+/Ca+ antiporter, CaCA family</fullName>
    </submittedName>
</protein>